<feature type="region of interest" description="Disordered" evidence="2">
    <location>
        <begin position="56"/>
        <end position="80"/>
    </location>
</feature>
<feature type="non-terminal residue" evidence="3">
    <location>
        <position position="191"/>
    </location>
</feature>
<protein>
    <submittedName>
        <fullName evidence="3">Uncharacterized protein</fullName>
    </submittedName>
</protein>
<dbReference type="AlphaFoldDB" id="G7NZL3"/>
<reference evidence="3" key="1">
    <citation type="journal article" date="2011" name="Nat. Biotechnol.">
        <title>Genome sequencing and comparison of two nonhuman primate animal models, the cynomolgus and Chinese rhesus macaques.</title>
        <authorList>
            <person name="Yan G."/>
            <person name="Zhang G."/>
            <person name="Fang X."/>
            <person name="Zhang Y."/>
            <person name="Li C."/>
            <person name="Ling F."/>
            <person name="Cooper D.N."/>
            <person name="Li Q."/>
            <person name="Li Y."/>
            <person name="van Gool A.J."/>
            <person name="Du H."/>
            <person name="Chen J."/>
            <person name="Chen R."/>
            <person name="Zhang P."/>
            <person name="Huang Z."/>
            <person name="Thompson J.R."/>
            <person name="Meng Y."/>
            <person name="Bai Y."/>
            <person name="Wang J."/>
            <person name="Zhuo M."/>
            <person name="Wang T."/>
            <person name="Huang Y."/>
            <person name="Wei L."/>
            <person name="Li J."/>
            <person name="Wang Z."/>
            <person name="Hu H."/>
            <person name="Yang P."/>
            <person name="Le L."/>
            <person name="Stenson P.D."/>
            <person name="Li B."/>
            <person name="Liu X."/>
            <person name="Ball E.V."/>
            <person name="An N."/>
            <person name="Huang Q."/>
            <person name="Zhang Y."/>
            <person name="Fan W."/>
            <person name="Zhang X."/>
            <person name="Li Y."/>
            <person name="Wang W."/>
            <person name="Katze M.G."/>
            <person name="Su B."/>
            <person name="Nielsen R."/>
            <person name="Yang H."/>
            <person name="Wang J."/>
            <person name="Wang X."/>
            <person name="Wang J."/>
        </authorList>
    </citation>
    <scope>NUCLEOTIDE SEQUENCE [LARGE SCALE GENOMIC DNA]</scope>
    <source>
        <strain evidence="3">CE-4</strain>
    </source>
</reference>
<dbReference type="PANTHER" id="PTHR28375:SF1">
    <property type="entry name" value="PROTEIN HINDERIN"/>
    <property type="match status" value="1"/>
</dbReference>
<feature type="coiled-coil region" evidence="1">
    <location>
        <begin position="95"/>
        <end position="152"/>
    </location>
</feature>
<feature type="compositionally biased region" description="Polar residues" evidence="2">
    <location>
        <begin position="57"/>
        <end position="66"/>
    </location>
</feature>
<dbReference type="Proteomes" id="UP000009130">
    <property type="component" value="Chromosome 2"/>
</dbReference>
<organism>
    <name type="scientific">Macaca fascicularis</name>
    <name type="common">Crab-eating macaque</name>
    <name type="synonym">Cynomolgus monkey</name>
    <dbReference type="NCBI Taxonomy" id="9541"/>
    <lineage>
        <taxon>Eukaryota</taxon>
        <taxon>Metazoa</taxon>
        <taxon>Chordata</taxon>
        <taxon>Craniata</taxon>
        <taxon>Vertebrata</taxon>
        <taxon>Euteleostomi</taxon>
        <taxon>Mammalia</taxon>
        <taxon>Eutheria</taxon>
        <taxon>Euarchontoglires</taxon>
        <taxon>Primates</taxon>
        <taxon>Haplorrhini</taxon>
        <taxon>Catarrhini</taxon>
        <taxon>Cercopithecidae</taxon>
        <taxon>Cercopithecinae</taxon>
        <taxon>Macaca</taxon>
    </lineage>
</organism>
<dbReference type="Pfam" id="PF15369">
    <property type="entry name" value="KIAA1328"/>
    <property type="match status" value="1"/>
</dbReference>
<name>G7NZL3_MACFA</name>
<keyword evidence="1" id="KW-0175">Coiled coil</keyword>
<accession>G7NZL3</accession>
<proteinExistence type="predicted"/>
<sequence>MADVAGHSRPSATALWSRDFSDEEQTVVYVPEISTEGNVRSRHKLTSPKADVKLKTSRATDASISMESLKGAGDSVDEQNSCRGEIKSASLNNLYLENKRRIANLIKELARVNKEKEVTAERLKVERESFEIRRLEEQNELTSKEREALQLQFRECQELLSLYQKYLSEQEKLTMSFSELGAARMQEQPLY</sequence>
<evidence type="ECO:0000313" key="3">
    <source>
        <dbReference type="EMBL" id="EHH51572.1"/>
    </source>
</evidence>
<evidence type="ECO:0000256" key="2">
    <source>
        <dbReference type="SAM" id="MobiDB-lite"/>
    </source>
</evidence>
<evidence type="ECO:0000256" key="1">
    <source>
        <dbReference type="SAM" id="Coils"/>
    </source>
</evidence>
<gene>
    <name evidence="3" type="ORF">EGM_10975</name>
</gene>
<dbReference type="PANTHER" id="PTHR28375">
    <property type="entry name" value="PROTEIN HINDERIN"/>
    <property type="match status" value="1"/>
</dbReference>
<dbReference type="InterPro" id="IPR032736">
    <property type="entry name" value="Hinderin"/>
</dbReference>
<dbReference type="EMBL" id="CM001277">
    <property type="protein sequence ID" value="EHH51572.1"/>
    <property type="molecule type" value="Genomic_DNA"/>
</dbReference>